<dbReference type="GeneID" id="94428374"/>
<protein>
    <submittedName>
        <fullName evidence="1">Uncharacterized protein</fullName>
    </submittedName>
</protein>
<evidence type="ECO:0000313" key="1">
    <source>
        <dbReference type="EMBL" id="PHJ21174.1"/>
    </source>
</evidence>
<dbReference type="RefSeq" id="XP_067922858.1">
    <property type="nucleotide sequence ID" value="XM_068065163.1"/>
</dbReference>
<dbReference type="EMBL" id="MIGC01002388">
    <property type="protein sequence ID" value="PHJ21174.1"/>
    <property type="molecule type" value="Genomic_DNA"/>
</dbReference>
<dbReference type="Proteomes" id="UP000221165">
    <property type="component" value="Unassembled WGS sequence"/>
</dbReference>
<keyword evidence="2" id="KW-1185">Reference proteome</keyword>
<feature type="non-terminal residue" evidence="1">
    <location>
        <position position="72"/>
    </location>
</feature>
<accession>A0A2C6KZ83</accession>
<feature type="non-terminal residue" evidence="1">
    <location>
        <position position="1"/>
    </location>
</feature>
<organism evidence="1 2">
    <name type="scientific">Cystoisospora suis</name>
    <dbReference type="NCBI Taxonomy" id="483139"/>
    <lineage>
        <taxon>Eukaryota</taxon>
        <taxon>Sar</taxon>
        <taxon>Alveolata</taxon>
        <taxon>Apicomplexa</taxon>
        <taxon>Conoidasida</taxon>
        <taxon>Coccidia</taxon>
        <taxon>Eucoccidiorida</taxon>
        <taxon>Eimeriorina</taxon>
        <taxon>Sarcocystidae</taxon>
        <taxon>Cystoisospora</taxon>
    </lineage>
</organism>
<dbReference type="VEuPathDB" id="ToxoDB:CSUI_004982"/>
<gene>
    <name evidence="1" type="ORF">CSUI_004982</name>
</gene>
<proteinExistence type="predicted"/>
<dbReference type="AlphaFoldDB" id="A0A2C6KZ83"/>
<reference evidence="1 2" key="1">
    <citation type="journal article" date="2017" name="Int. J. Parasitol.">
        <title>The genome of the protozoan parasite Cystoisospora suis and a reverse vaccinology approach to identify vaccine candidates.</title>
        <authorList>
            <person name="Palmieri N."/>
            <person name="Shrestha A."/>
            <person name="Ruttkowski B."/>
            <person name="Beck T."/>
            <person name="Vogl C."/>
            <person name="Tomley F."/>
            <person name="Blake D.P."/>
            <person name="Joachim A."/>
        </authorList>
    </citation>
    <scope>NUCLEOTIDE SEQUENCE [LARGE SCALE GENOMIC DNA]</scope>
    <source>
        <strain evidence="1 2">Wien I</strain>
    </source>
</reference>
<sequence>EKVTALASEKSNGHSLLAANMRHGICFLARAEYTKICLLVTVCFGSEGVSCLQRLLPLARRPLRWIKRIGPY</sequence>
<evidence type="ECO:0000313" key="2">
    <source>
        <dbReference type="Proteomes" id="UP000221165"/>
    </source>
</evidence>
<comment type="caution">
    <text evidence="1">The sequence shown here is derived from an EMBL/GenBank/DDBJ whole genome shotgun (WGS) entry which is preliminary data.</text>
</comment>
<name>A0A2C6KZ83_9APIC</name>